<dbReference type="Pfam" id="PF01122">
    <property type="entry name" value="Cobalamin_bind"/>
    <property type="match status" value="1"/>
</dbReference>
<dbReference type="GO" id="GO:0015889">
    <property type="term" value="P:cobalamin transport"/>
    <property type="evidence" value="ECO:0007669"/>
    <property type="project" value="InterPro"/>
</dbReference>
<comment type="subcellular location">
    <subcellularLocation>
        <location evidence="1">Secreted</location>
    </subcellularLocation>
</comment>
<keyword evidence="2" id="KW-0964">Secreted</keyword>
<comment type="caution">
    <text evidence="6">The sequence shown here is derived from an EMBL/GenBank/DDBJ whole genome shotgun (WGS) entry which is preliminary data.</text>
</comment>
<dbReference type="Proteomes" id="UP000821853">
    <property type="component" value="Chromosome 1"/>
</dbReference>
<evidence type="ECO:0000256" key="1">
    <source>
        <dbReference type="ARBA" id="ARBA00004613"/>
    </source>
</evidence>
<dbReference type="EMBL" id="JABSTR010000001">
    <property type="protein sequence ID" value="KAH9361346.1"/>
    <property type="molecule type" value="Genomic_DNA"/>
</dbReference>
<keyword evidence="4" id="KW-0170">Cobalt</keyword>
<evidence type="ECO:0000313" key="7">
    <source>
        <dbReference type="Proteomes" id="UP000821853"/>
    </source>
</evidence>
<reference evidence="6 7" key="1">
    <citation type="journal article" date="2020" name="Cell">
        <title>Large-Scale Comparative Analyses of Tick Genomes Elucidate Their Genetic Diversity and Vector Capacities.</title>
        <authorList>
            <consortium name="Tick Genome and Microbiome Consortium (TIGMIC)"/>
            <person name="Jia N."/>
            <person name="Wang J."/>
            <person name="Shi W."/>
            <person name="Du L."/>
            <person name="Sun Y."/>
            <person name="Zhan W."/>
            <person name="Jiang J.F."/>
            <person name="Wang Q."/>
            <person name="Zhang B."/>
            <person name="Ji P."/>
            <person name="Bell-Sakyi L."/>
            <person name="Cui X.M."/>
            <person name="Yuan T.T."/>
            <person name="Jiang B.G."/>
            <person name="Yang W.F."/>
            <person name="Lam T.T."/>
            <person name="Chang Q.C."/>
            <person name="Ding S.J."/>
            <person name="Wang X.J."/>
            <person name="Zhu J.G."/>
            <person name="Ruan X.D."/>
            <person name="Zhao L."/>
            <person name="Wei J.T."/>
            <person name="Ye R.Z."/>
            <person name="Que T.C."/>
            <person name="Du C.H."/>
            <person name="Zhou Y.H."/>
            <person name="Cheng J.X."/>
            <person name="Dai P.F."/>
            <person name="Guo W.B."/>
            <person name="Han X.H."/>
            <person name="Huang E.J."/>
            <person name="Li L.F."/>
            <person name="Wei W."/>
            <person name="Gao Y.C."/>
            <person name="Liu J.Z."/>
            <person name="Shao H.Z."/>
            <person name="Wang X."/>
            <person name="Wang C.C."/>
            <person name="Yang T.C."/>
            <person name="Huo Q.B."/>
            <person name="Li W."/>
            <person name="Chen H.Y."/>
            <person name="Chen S.E."/>
            <person name="Zhou L.G."/>
            <person name="Ni X.B."/>
            <person name="Tian J.H."/>
            <person name="Sheng Y."/>
            <person name="Liu T."/>
            <person name="Pan Y.S."/>
            <person name="Xia L.Y."/>
            <person name="Li J."/>
            <person name="Zhao F."/>
            <person name="Cao W.C."/>
        </authorList>
    </citation>
    <scope>NUCLEOTIDE SEQUENCE [LARGE SCALE GENOMIC DNA]</scope>
    <source>
        <strain evidence="6">HaeL-2018</strain>
    </source>
</reference>
<keyword evidence="3" id="KW-0732">Signal</keyword>
<feature type="disulfide bond" evidence="5">
    <location>
        <begin position="77"/>
        <end position="118"/>
    </location>
</feature>
<dbReference type="VEuPathDB" id="VectorBase:HLOH_057949"/>
<keyword evidence="7" id="KW-1185">Reference proteome</keyword>
<protein>
    <submittedName>
        <fullName evidence="6">Uncharacterized protein</fullName>
    </submittedName>
</protein>
<feature type="binding site" evidence="4">
    <location>
        <position position="150"/>
    </location>
    <ligand>
        <name>cyanocob(III)alamin</name>
        <dbReference type="ChEBI" id="CHEBI:17439"/>
    </ligand>
</feature>
<dbReference type="InterPro" id="IPR051588">
    <property type="entry name" value="Cobalamin_Transport"/>
</dbReference>
<sequence>MPYRLHTRLLTINPSLFSSSWTAEKGQLALHVLALSASCQPIRDPRGRNLAQLLRKTSTDPVPRNRFSEATQLLALCSLGDRGRKLLDTAMTNIRELASESPAAVMDSIAMNVLAVACLSDNRIGGRSSAVYDALRPVAQLQKRDGSFGDIHTTGLVTQLQFAEGPSIREKQSLVNLKKVLCACVHAGTHGHLPFRGGINADVTSRLLAAYPRGVFTFFPVLPTRRVRRSGGRGSSSGVGLLLSTQELVKCRWLSPCQPSFNSSSVFWLHGFAVSCGRSTVHHRPTQALVAVDPDGEQLGWSRHKALAHIGRAQHSEGHFGSLLATAQVAPLLAGRTLADLASHATRYCSGRANGSETVR</sequence>
<evidence type="ECO:0000256" key="3">
    <source>
        <dbReference type="ARBA" id="ARBA00022729"/>
    </source>
</evidence>
<evidence type="ECO:0000313" key="6">
    <source>
        <dbReference type="EMBL" id="KAH9361346.1"/>
    </source>
</evidence>
<evidence type="ECO:0000256" key="5">
    <source>
        <dbReference type="PIRSR" id="PIRSR602157-2"/>
    </source>
</evidence>
<dbReference type="GO" id="GO:0005615">
    <property type="term" value="C:extracellular space"/>
    <property type="evidence" value="ECO:0007669"/>
    <property type="project" value="TreeGrafter"/>
</dbReference>
<keyword evidence="5" id="KW-1015">Disulfide bond</keyword>
<proteinExistence type="predicted"/>
<dbReference type="InterPro" id="IPR002157">
    <property type="entry name" value="Cbl-bd_prot"/>
</dbReference>
<dbReference type="Gene3D" id="1.50.10.20">
    <property type="match status" value="2"/>
</dbReference>
<accession>A0A9J6FE87</accession>
<dbReference type="PANTHER" id="PTHR10559:SF18">
    <property type="entry name" value="TRANSCOBALAMIN II"/>
    <property type="match status" value="1"/>
</dbReference>
<dbReference type="PANTHER" id="PTHR10559">
    <property type="entry name" value="TRANSCOBALAMIN-1/GASTRIC INTRINSIC FACTOR"/>
    <property type="match status" value="1"/>
</dbReference>
<feature type="binding site" evidence="4">
    <location>
        <position position="107"/>
    </location>
    <ligand>
        <name>cyanocob(III)alamin</name>
        <dbReference type="ChEBI" id="CHEBI:17439"/>
    </ligand>
</feature>
<gene>
    <name evidence="6" type="ORF">HPB48_006908</name>
</gene>
<organism evidence="6 7">
    <name type="scientific">Haemaphysalis longicornis</name>
    <name type="common">Bush tick</name>
    <dbReference type="NCBI Taxonomy" id="44386"/>
    <lineage>
        <taxon>Eukaryota</taxon>
        <taxon>Metazoa</taxon>
        <taxon>Ecdysozoa</taxon>
        <taxon>Arthropoda</taxon>
        <taxon>Chelicerata</taxon>
        <taxon>Arachnida</taxon>
        <taxon>Acari</taxon>
        <taxon>Parasitiformes</taxon>
        <taxon>Ixodida</taxon>
        <taxon>Ixodoidea</taxon>
        <taxon>Ixodidae</taxon>
        <taxon>Haemaphysalinae</taxon>
        <taxon>Haemaphysalis</taxon>
    </lineage>
</organism>
<name>A0A9J6FE87_HAELO</name>
<dbReference type="OrthoDB" id="6481347at2759"/>
<dbReference type="GO" id="GO:0031419">
    <property type="term" value="F:cobalamin binding"/>
    <property type="evidence" value="ECO:0007669"/>
    <property type="project" value="InterPro"/>
</dbReference>
<evidence type="ECO:0000256" key="4">
    <source>
        <dbReference type="PIRSR" id="PIRSR602157-1"/>
    </source>
</evidence>
<dbReference type="AlphaFoldDB" id="A0A9J6FE87"/>
<evidence type="ECO:0000256" key="2">
    <source>
        <dbReference type="ARBA" id="ARBA00022525"/>
    </source>
</evidence>